<sequence length="86" mass="10339">MEMMAAMNIFLITLLIFTVLLIWSRNWKRKQAYLEHIKSQPETFRWISQNLTGVEIKDLKTVADRFGVPMLQAKQLIDFYRQNYKD</sequence>
<dbReference type="AlphaFoldDB" id="A0A2P7TX72"/>
<name>A0A2P7TX72_9NEIS</name>
<evidence type="ECO:0000313" key="1">
    <source>
        <dbReference type="EMBL" id="PSJ79294.1"/>
    </source>
</evidence>
<dbReference type="Proteomes" id="UP000241868">
    <property type="component" value="Unassembled WGS sequence"/>
</dbReference>
<dbReference type="EMBL" id="PXYY01000135">
    <property type="protein sequence ID" value="PSJ79294.1"/>
    <property type="molecule type" value="Genomic_DNA"/>
</dbReference>
<evidence type="ECO:0000313" key="2">
    <source>
        <dbReference type="Proteomes" id="UP000241868"/>
    </source>
</evidence>
<dbReference type="RefSeq" id="WP_106743191.1">
    <property type="nucleotide sequence ID" value="NZ_PXYY01000135.1"/>
</dbReference>
<accession>A0A2P7TX72</accession>
<keyword evidence="2" id="KW-1185">Reference proteome</keyword>
<dbReference type="OrthoDB" id="8603712at2"/>
<reference evidence="1 2" key="1">
    <citation type="submission" date="2018-03" db="EMBL/GenBank/DDBJ databases">
        <title>Neisseria weixii sp. nov., isolated from the intestinal contents of Tibetan Plateau pika (Ochotona curzoniae) in Yushu, Qinghai Province, China.</title>
        <authorList>
            <person name="Gui Z."/>
        </authorList>
    </citation>
    <scope>NUCLEOTIDE SEQUENCE [LARGE SCALE GENOMIC DNA]</scope>
    <source>
        <strain evidence="1 2">ATCC 51483</strain>
    </source>
</reference>
<protein>
    <submittedName>
        <fullName evidence="1">Uncharacterized protein</fullName>
    </submittedName>
</protein>
<proteinExistence type="predicted"/>
<comment type="caution">
    <text evidence="1">The sequence shown here is derived from an EMBL/GenBank/DDBJ whole genome shotgun (WGS) entry which is preliminary data.</text>
</comment>
<organism evidence="1 2">
    <name type="scientific">Neisseria iguanae</name>
    <dbReference type="NCBI Taxonomy" id="90242"/>
    <lineage>
        <taxon>Bacteria</taxon>
        <taxon>Pseudomonadati</taxon>
        <taxon>Pseudomonadota</taxon>
        <taxon>Betaproteobacteria</taxon>
        <taxon>Neisseriales</taxon>
        <taxon>Neisseriaceae</taxon>
        <taxon>Neisseria</taxon>
    </lineage>
</organism>
<gene>
    <name evidence="1" type="ORF">C7N83_13085</name>
</gene>